<evidence type="ECO:0000256" key="8">
    <source>
        <dbReference type="ARBA" id="ARBA00023004"/>
    </source>
</evidence>
<evidence type="ECO:0000256" key="1">
    <source>
        <dbReference type="ARBA" id="ARBA00004651"/>
    </source>
</evidence>
<evidence type="ECO:0000313" key="13">
    <source>
        <dbReference type="EMBL" id="MBC8177260.1"/>
    </source>
</evidence>
<dbReference type="GO" id="GO:0046872">
    <property type="term" value="F:metal ion binding"/>
    <property type="evidence" value="ECO:0007669"/>
    <property type="project" value="UniProtKB-KW"/>
</dbReference>
<dbReference type="GO" id="GO:0005886">
    <property type="term" value="C:plasma membrane"/>
    <property type="evidence" value="ECO:0007669"/>
    <property type="project" value="UniProtKB-SubCell"/>
</dbReference>
<keyword evidence="5" id="KW-0479">Metal-binding</keyword>
<dbReference type="PROSITE" id="PS00198">
    <property type="entry name" value="4FE4S_FER_1"/>
    <property type="match status" value="1"/>
</dbReference>
<sequence>MTPHRVMFWQIENVWIFYVLAGLATGLFLAGVVAYVTVWKKSSGSLEIPFSKEALKRMTLDVFLGRRVLQGDIAAGLMHLLIFWGFLSLFIGTSLLAIHHYIFTFLEGTAHLIFSFGLEVGGLMLLIGIIWALIRRYLQRVPRLERRLEDAVVPLWLLLAAFSGFILEGLRLTVEQPPWGVWSFVGWRLSGLFSPAGAECLYPYLWWGHTVLCLGFIAVIPYTKLFHIMGAPAGIYLQGASKPTVPAMEEDAGEFDLGDAIFFDGCMRCGRCVEACPSTGAGEPFAPRDFVQAMRQALWQEHFPLGDIRFMGRKEENKMDENLWYCTTCRACLEVCPVYGAAFEVVSKKRVLAVEEGTQIPKLMNQTLEKLFKYNNPWESSKRKRGAWADGLELIDLTKRGAEADLCYFAGCTTSFDDSAQVIARSFSKVLQIAGVNFGILGKKEPCCGDIARRVGELGLFEEQREGSEELFDKYGITEVATSSPHCFHTFKNEYPETSFRARHYTQILRALMADGKLRFKKGMEATVTYHDPCYLGRHNRIFDEPREIIRAIPGISLTEMNHYRADSLCCGGGGGRMWQDLQGEVKMSEVRIREAEATGAEILITACPLCLIMLEDARKAVGLKEPFRVMDLNELVLQALIKLKIEY</sequence>
<dbReference type="PANTHER" id="PTHR43255">
    <property type="entry name" value="IRON-SULFUR-BINDING OXIDOREDUCTASE FADF-RELATED-RELATED"/>
    <property type="match status" value="1"/>
</dbReference>
<feature type="transmembrane region" description="Helical" evidence="11">
    <location>
        <begin position="204"/>
        <end position="222"/>
    </location>
</feature>
<dbReference type="InterPro" id="IPR023234">
    <property type="entry name" value="NarG-like_domain"/>
</dbReference>
<dbReference type="Pfam" id="PF02665">
    <property type="entry name" value="Nitrate_red_gam"/>
    <property type="match status" value="1"/>
</dbReference>
<evidence type="ECO:0000256" key="2">
    <source>
        <dbReference type="ARBA" id="ARBA00022475"/>
    </source>
</evidence>
<keyword evidence="8" id="KW-0408">Iron</keyword>
<keyword evidence="10 11" id="KW-0472">Membrane</keyword>
<dbReference type="SUPFAM" id="SSF46548">
    <property type="entry name" value="alpha-helical ferredoxin"/>
    <property type="match status" value="1"/>
</dbReference>
<comment type="caution">
    <text evidence="13">The sequence shown here is derived from an EMBL/GenBank/DDBJ whole genome shotgun (WGS) entry which is preliminary data.</text>
</comment>
<dbReference type="InterPro" id="IPR017900">
    <property type="entry name" value="4Fe4S_Fe_S_CS"/>
</dbReference>
<evidence type="ECO:0000256" key="9">
    <source>
        <dbReference type="ARBA" id="ARBA00023014"/>
    </source>
</evidence>
<dbReference type="InterPro" id="IPR004017">
    <property type="entry name" value="Cys_rich_dom"/>
</dbReference>
<dbReference type="AlphaFoldDB" id="A0A8J6T2X6"/>
<feature type="domain" description="4Fe-4S ferredoxin-type" evidence="12">
    <location>
        <begin position="315"/>
        <end position="348"/>
    </location>
</feature>
<dbReference type="Gene3D" id="1.20.950.20">
    <property type="entry name" value="Transmembrane di-heme cytochromes, Chain C"/>
    <property type="match status" value="1"/>
</dbReference>
<evidence type="ECO:0000256" key="7">
    <source>
        <dbReference type="ARBA" id="ARBA00023002"/>
    </source>
</evidence>
<dbReference type="Pfam" id="PF13183">
    <property type="entry name" value="Fer4_8"/>
    <property type="match status" value="1"/>
</dbReference>
<evidence type="ECO:0000256" key="3">
    <source>
        <dbReference type="ARBA" id="ARBA00022485"/>
    </source>
</evidence>
<keyword evidence="2" id="KW-1003">Cell membrane</keyword>
<accession>A0A8J6T2X6</accession>
<feature type="transmembrane region" description="Helical" evidence="11">
    <location>
        <begin position="110"/>
        <end position="134"/>
    </location>
</feature>
<dbReference type="Proteomes" id="UP000650524">
    <property type="component" value="Unassembled WGS sequence"/>
</dbReference>
<keyword evidence="9" id="KW-0411">Iron-sulfur</keyword>
<reference evidence="13 14" key="1">
    <citation type="submission" date="2020-08" db="EMBL/GenBank/DDBJ databases">
        <title>Bridging the membrane lipid divide: bacteria of the FCB group superphylum have the potential to synthesize archaeal ether lipids.</title>
        <authorList>
            <person name="Villanueva L."/>
            <person name="Von Meijenfeldt F.A.B."/>
            <person name="Westbye A.B."/>
            <person name="Yadav S."/>
            <person name="Hopmans E.C."/>
            <person name="Dutilh B.E."/>
            <person name="Sinninghe Damste J.S."/>
        </authorList>
    </citation>
    <scope>NUCLEOTIDE SEQUENCE [LARGE SCALE GENOMIC DNA]</scope>
    <source>
        <strain evidence="13">NIOZ-UU27</strain>
    </source>
</reference>
<organism evidence="13 14">
    <name type="scientific">Candidatus Desulfacyla euxinica</name>
    <dbReference type="NCBI Taxonomy" id="2841693"/>
    <lineage>
        <taxon>Bacteria</taxon>
        <taxon>Deltaproteobacteria</taxon>
        <taxon>Candidatus Desulfacyla</taxon>
    </lineage>
</organism>
<dbReference type="InterPro" id="IPR051460">
    <property type="entry name" value="HdrC_iron-sulfur_subunit"/>
</dbReference>
<evidence type="ECO:0000259" key="12">
    <source>
        <dbReference type="PROSITE" id="PS51379"/>
    </source>
</evidence>
<feature type="transmembrane region" description="Helical" evidence="11">
    <location>
        <begin position="73"/>
        <end position="98"/>
    </location>
</feature>
<dbReference type="InterPro" id="IPR009051">
    <property type="entry name" value="Helical_ferredxn"/>
</dbReference>
<dbReference type="Gene3D" id="1.10.1060.10">
    <property type="entry name" value="Alpha-helical ferredoxin"/>
    <property type="match status" value="1"/>
</dbReference>
<dbReference type="PANTHER" id="PTHR43255:SF1">
    <property type="entry name" value="IRON-SULFUR-BINDING OXIDOREDUCTASE FADF-RELATED"/>
    <property type="match status" value="1"/>
</dbReference>
<dbReference type="GO" id="GO:0016491">
    <property type="term" value="F:oxidoreductase activity"/>
    <property type="evidence" value="ECO:0007669"/>
    <property type="project" value="UniProtKB-KW"/>
</dbReference>
<keyword evidence="7" id="KW-0560">Oxidoreductase</keyword>
<protein>
    <submittedName>
        <fullName evidence="13">4Fe-4S dicluster domain-containing protein</fullName>
    </submittedName>
</protein>
<feature type="transmembrane region" description="Helical" evidence="11">
    <location>
        <begin position="155"/>
        <end position="174"/>
    </location>
</feature>
<comment type="subcellular location">
    <subcellularLocation>
        <location evidence="1">Cell membrane</location>
        <topology evidence="1">Multi-pass membrane protein</topology>
    </subcellularLocation>
</comment>
<name>A0A8J6T2X6_9DELT</name>
<dbReference type="PROSITE" id="PS51379">
    <property type="entry name" value="4FE4S_FER_2"/>
    <property type="match status" value="2"/>
</dbReference>
<evidence type="ECO:0000256" key="6">
    <source>
        <dbReference type="ARBA" id="ARBA00022989"/>
    </source>
</evidence>
<evidence type="ECO:0000256" key="11">
    <source>
        <dbReference type="SAM" id="Phobius"/>
    </source>
</evidence>
<keyword evidence="4 11" id="KW-0812">Transmembrane</keyword>
<feature type="transmembrane region" description="Helical" evidence="11">
    <location>
        <begin position="15"/>
        <end position="38"/>
    </location>
</feature>
<evidence type="ECO:0000256" key="10">
    <source>
        <dbReference type="ARBA" id="ARBA00023136"/>
    </source>
</evidence>
<dbReference type="GO" id="GO:0051539">
    <property type="term" value="F:4 iron, 4 sulfur cluster binding"/>
    <property type="evidence" value="ECO:0007669"/>
    <property type="project" value="UniProtKB-KW"/>
</dbReference>
<keyword evidence="6 11" id="KW-1133">Transmembrane helix</keyword>
<gene>
    <name evidence="13" type="ORF">H8E19_07620</name>
</gene>
<dbReference type="InterPro" id="IPR017896">
    <property type="entry name" value="4Fe4S_Fe-S-bd"/>
</dbReference>
<dbReference type="Pfam" id="PF02754">
    <property type="entry name" value="CCG"/>
    <property type="match status" value="2"/>
</dbReference>
<evidence type="ECO:0000313" key="14">
    <source>
        <dbReference type="Proteomes" id="UP000650524"/>
    </source>
</evidence>
<evidence type="ECO:0000256" key="5">
    <source>
        <dbReference type="ARBA" id="ARBA00022723"/>
    </source>
</evidence>
<dbReference type="SUPFAM" id="SSF103501">
    <property type="entry name" value="Respiratory nitrate reductase 1 gamma chain"/>
    <property type="match status" value="1"/>
</dbReference>
<feature type="domain" description="4Fe-4S ferredoxin-type" evidence="12">
    <location>
        <begin position="257"/>
        <end position="287"/>
    </location>
</feature>
<dbReference type="EMBL" id="JACNJD010000199">
    <property type="protein sequence ID" value="MBC8177260.1"/>
    <property type="molecule type" value="Genomic_DNA"/>
</dbReference>
<dbReference type="InterPro" id="IPR036197">
    <property type="entry name" value="NarG-like_sf"/>
</dbReference>
<proteinExistence type="predicted"/>
<keyword evidence="3" id="KW-0004">4Fe-4S</keyword>
<evidence type="ECO:0000256" key="4">
    <source>
        <dbReference type="ARBA" id="ARBA00022692"/>
    </source>
</evidence>